<dbReference type="Pfam" id="PF00520">
    <property type="entry name" value="Ion_trans"/>
    <property type="match status" value="1"/>
</dbReference>
<proteinExistence type="predicted"/>
<dbReference type="InterPro" id="IPR028325">
    <property type="entry name" value="VG_K_chnl"/>
</dbReference>
<evidence type="ECO:0000256" key="4">
    <source>
        <dbReference type="ARBA" id="ARBA00022692"/>
    </source>
</evidence>
<keyword evidence="7" id="KW-0630">Potassium</keyword>
<evidence type="ECO:0000256" key="9">
    <source>
        <dbReference type="ARBA" id="ARBA00023065"/>
    </source>
</evidence>
<dbReference type="RefSeq" id="WP_354659895.1">
    <property type="nucleotide sequence ID" value="NZ_JBEXAC010000001.1"/>
</dbReference>
<evidence type="ECO:0000256" key="10">
    <source>
        <dbReference type="ARBA" id="ARBA00023136"/>
    </source>
</evidence>
<feature type="transmembrane region" description="Helical" evidence="12">
    <location>
        <begin position="60"/>
        <end position="82"/>
    </location>
</feature>
<feature type="transmembrane region" description="Helical" evidence="12">
    <location>
        <begin position="156"/>
        <end position="177"/>
    </location>
</feature>
<evidence type="ECO:0000256" key="7">
    <source>
        <dbReference type="ARBA" id="ARBA00022958"/>
    </source>
</evidence>
<evidence type="ECO:0000256" key="5">
    <source>
        <dbReference type="ARBA" id="ARBA00022826"/>
    </source>
</evidence>
<dbReference type="InterPro" id="IPR005821">
    <property type="entry name" value="Ion_trans_dom"/>
</dbReference>
<sequence length="278" mass="31910">MDNNNRRSLTPFQRKWHDIIFEANTPAGKLFDVILLVLILLSVIVIMMESVASLGTRFGIWFRVLEWLFTIVFTLEFIFRIYCSYRPRAYIFSFYGLIDLLCILPMYLEFIFGGAHFLLIIRVLRLLRVLRIFKLVQFINESQQLVLAMKNSRRKIGVFFFFIILLTIVLGSLMYVIESAHNSGFTSIPISVYWAVVTLTTVGYGDIAPVTPLGQAFSAMIMIMGYAIIAVPTGIVTVEMNRIRSKNEVSMQVCPNCMREGHDIDAVYCKYCGSKMEK</sequence>
<dbReference type="SUPFAM" id="SSF81324">
    <property type="entry name" value="Voltage-gated potassium channels"/>
    <property type="match status" value="1"/>
</dbReference>
<accession>A0ABV2T2J8</accession>
<keyword evidence="8 12" id="KW-1133">Transmembrane helix</keyword>
<reference evidence="14 15" key="1">
    <citation type="submission" date="2024-06" db="EMBL/GenBank/DDBJ databases">
        <title>Chitinophaga defluvii sp. nov., isolated from municipal sewage.</title>
        <authorList>
            <person name="Zhang L."/>
        </authorList>
    </citation>
    <scope>NUCLEOTIDE SEQUENCE [LARGE SCALE GENOMIC DNA]</scope>
    <source>
        <strain evidence="14 15">H8</strain>
    </source>
</reference>
<feature type="transmembrane region" description="Helical" evidence="12">
    <location>
        <begin position="89"/>
        <end position="108"/>
    </location>
</feature>
<feature type="transmembrane region" description="Helical" evidence="12">
    <location>
        <begin position="30"/>
        <end position="48"/>
    </location>
</feature>
<name>A0ABV2T2J8_9BACT</name>
<evidence type="ECO:0000256" key="6">
    <source>
        <dbReference type="ARBA" id="ARBA00022882"/>
    </source>
</evidence>
<dbReference type="Proteomes" id="UP001549749">
    <property type="component" value="Unassembled WGS sequence"/>
</dbReference>
<gene>
    <name evidence="14" type="ORF">ABR189_07735</name>
</gene>
<dbReference type="PANTHER" id="PTHR11537">
    <property type="entry name" value="VOLTAGE-GATED POTASSIUM CHANNEL"/>
    <property type="match status" value="1"/>
</dbReference>
<organism evidence="14 15">
    <name type="scientific">Chitinophaga defluvii</name>
    <dbReference type="NCBI Taxonomy" id="3163343"/>
    <lineage>
        <taxon>Bacteria</taxon>
        <taxon>Pseudomonadati</taxon>
        <taxon>Bacteroidota</taxon>
        <taxon>Chitinophagia</taxon>
        <taxon>Chitinophagales</taxon>
        <taxon>Chitinophagaceae</taxon>
        <taxon>Chitinophaga</taxon>
    </lineage>
</organism>
<keyword evidence="10 12" id="KW-0472">Membrane</keyword>
<keyword evidence="6" id="KW-0851">Voltage-gated channel</keyword>
<dbReference type="Gene3D" id="1.20.120.350">
    <property type="entry name" value="Voltage-gated potassium channels. Chain C"/>
    <property type="match status" value="1"/>
</dbReference>
<keyword evidence="9" id="KW-0406">Ion transport</keyword>
<dbReference type="PANTHER" id="PTHR11537:SF254">
    <property type="entry name" value="POTASSIUM VOLTAGE-GATED CHANNEL PROTEIN SHAB"/>
    <property type="match status" value="1"/>
</dbReference>
<feature type="transmembrane region" description="Helical" evidence="12">
    <location>
        <begin position="216"/>
        <end position="238"/>
    </location>
</feature>
<dbReference type="EMBL" id="JBEXAC010000001">
    <property type="protein sequence ID" value="MET6997256.1"/>
    <property type="molecule type" value="Genomic_DNA"/>
</dbReference>
<dbReference type="Gene3D" id="1.10.287.70">
    <property type="match status" value="1"/>
</dbReference>
<keyword evidence="4 12" id="KW-0812">Transmembrane</keyword>
<keyword evidence="5" id="KW-0631">Potassium channel</keyword>
<dbReference type="PRINTS" id="PR00169">
    <property type="entry name" value="KCHANNEL"/>
</dbReference>
<keyword evidence="2" id="KW-0813">Transport</keyword>
<dbReference type="InterPro" id="IPR027359">
    <property type="entry name" value="Volt_channel_dom_sf"/>
</dbReference>
<evidence type="ECO:0000313" key="15">
    <source>
        <dbReference type="Proteomes" id="UP001549749"/>
    </source>
</evidence>
<evidence type="ECO:0000313" key="14">
    <source>
        <dbReference type="EMBL" id="MET6997256.1"/>
    </source>
</evidence>
<evidence type="ECO:0000259" key="13">
    <source>
        <dbReference type="Pfam" id="PF00520"/>
    </source>
</evidence>
<keyword evidence="3" id="KW-0633">Potassium transport</keyword>
<keyword evidence="11" id="KW-0407">Ion channel</keyword>
<feature type="domain" description="Ion transport" evidence="13">
    <location>
        <begin position="29"/>
        <end position="246"/>
    </location>
</feature>
<evidence type="ECO:0000256" key="2">
    <source>
        <dbReference type="ARBA" id="ARBA00022448"/>
    </source>
</evidence>
<comment type="subcellular location">
    <subcellularLocation>
        <location evidence="1">Membrane</location>
        <topology evidence="1">Multi-pass membrane protein</topology>
    </subcellularLocation>
</comment>
<comment type="caution">
    <text evidence="14">The sequence shown here is derived from an EMBL/GenBank/DDBJ whole genome shotgun (WGS) entry which is preliminary data.</text>
</comment>
<keyword evidence="15" id="KW-1185">Reference proteome</keyword>
<evidence type="ECO:0000256" key="12">
    <source>
        <dbReference type="SAM" id="Phobius"/>
    </source>
</evidence>
<evidence type="ECO:0000256" key="1">
    <source>
        <dbReference type="ARBA" id="ARBA00004141"/>
    </source>
</evidence>
<evidence type="ECO:0000256" key="8">
    <source>
        <dbReference type="ARBA" id="ARBA00022989"/>
    </source>
</evidence>
<evidence type="ECO:0000256" key="11">
    <source>
        <dbReference type="ARBA" id="ARBA00023303"/>
    </source>
</evidence>
<evidence type="ECO:0000256" key="3">
    <source>
        <dbReference type="ARBA" id="ARBA00022538"/>
    </source>
</evidence>
<protein>
    <submittedName>
        <fullName evidence="14">Ion transporter</fullName>
    </submittedName>
</protein>